<sequence length="164" mass="17228">MFTNHQESTMTPAIDAARKAGIPFDIHDYHHDAAAQSYGLEAAEKLGVPAERVFKTLVVKLDGKTLAVGIVPVTRQLGLKQIAKAAGAKKAVMGVPAEVERATGYVLGGVSPLGQKKRLATYIDETARGFASIYVSAGRRGLEIELGPDDLAALCQAGFAPLGV</sequence>
<dbReference type="PANTHER" id="PTHR30411">
    <property type="entry name" value="CYTOPLASMIC PROTEIN"/>
    <property type="match status" value="1"/>
</dbReference>
<evidence type="ECO:0000256" key="3">
    <source>
        <dbReference type="ARBA" id="ARBA00023239"/>
    </source>
</evidence>
<dbReference type="GO" id="GO:0006412">
    <property type="term" value="P:translation"/>
    <property type="evidence" value="ECO:0007669"/>
    <property type="project" value="UniProtKB-KW"/>
</dbReference>
<dbReference type="InterPro" id="IPR007214">
    <property type="entry name" value="YbaK/aa-tRNA-synth-assoc-dom"/>
</dbReference>
<dbReference type="InterPro" id="IPR036754">
    <property type="entry name" value="YbaK/aa-tRNA-synt-asso_dom_sf"/>
</dbReference>
<dbReference type="InterPro" id="IPR004369">
    <property type="entry name" value="Prolyl-tRNA_editing_YbaK/EbsC"/>
</dbReference>
<evidence type="ECO:0000256" key="4">
    <source>
        <dbReference type="PIRNR" id="PIRNR006181"/>
    </source>
</evidence>
<dbReference type="PIRSF" id="PIRSF006181">
    <property type="entry name" value="EbsC_YbaK"/>
    <property type="match status" value="1"/>
</dbReference>
<dbReference type="EMBL" id="PVTK01000001">
    <property type="protein sequence ID" value="PRY66577.1"/>
    <property type="molecule type" value="Genomic_DNA"/>
</dbReference>
<accession>A0A2T0V8X6</accession>
<feature type="domain" description="YbaK/aminoacyl-tRNA synthetase-associated" evidence="5">
    <location>
        <begin position="41"/>
        <end position="153"/>
    </location>
</feature>
<dbReference type="Proteomes" id="UP000237647">
    <property type="component" value="Unassembled WGS sequence"/>
</dbReference>
<dbReference type="GO" id="GO:0016829">
    <property type="term" value="F:lyase activity"/>
    <property type="evidence" value="ECO:0007669"/>
    <property type="project" value="UniProtKB-KW"/>
</dbReference>
<keyword evidence="7" id="KW-1185">Reference proteome</keyword>
<evidence type="ECO:0000259" key="5">
    <source>
        <dbReference type="Pfam" id="PF04073"/>
    </source>
</evidence>
<comment type="caution">
    <text evidence="6">The sequence shown here is derived from an EMBL/GenBank/DDBJ whole genome shotgun (WGS) entry which is preliminary data.</text>
</comment>
<evidence type="ECO:0000256" key="2">
    <source>
        <dbReference type="ARBA" id="ARBA00022917"/>
    </source>
</evidence>
<dbReference type="GO" id="GO:0002161">
    <property type="term" value="F:aminoacyl-tRNA deacylase activity"/>
    <property type="evidence" value="ECO:0007669"/>
    <property type="project" value="InterPro"/>
</dbReference>
<proteinExistence type="inferred from homology"/>
<reference evidence="6 7" key="1">
    <citation type="submission" date="2018-03" db="EMBL/GenBank/DDBJ databases">
        <title>Genomic Encyclopedia of Type Strains, Phase III (KMG-III): the genomes of soil and plant-associated and newly described type strains.</title>
        <authorList>
            <person name="Whitman W."/>
        </authorList>
    </citation>
    <scope>NUCLEOTIDE SEQUENCE [LARGE SCALE GENOMIC DNA]</scope>
    <source>
        <strain evidence="6 7">CGMCC 1.12152</strain>
    </source>
</reference>
<dbReference type="PANTHER" id="PTHR30411:SF0">
    <property type="entry name" value="CYS-TRNA(PRO)_CYS-TRNA(CYS) DEACYLASE YBAK"/>
    <property type="match status" value="1"/>
</dbReference>
<organism evidence="6 7">
    <name type="scientific">Vreelandella songnenensis</name>
    <dbReference type="NCBI Taxonomy" id="1176243"/>
    <lineage>
        <taxon>Bacteria</taxon>
        <taxon>Pseudomonadati</taxon>
        <taxon>Pseudomonadota</taxon>
        <taxon>Gammaproteobacteria</taxon>
        <taxon>Oceanospirillales</taxon>
        <taxon>Halomonadaceae</taxon>
        <taxon>Vreelandella</taxon>
    </lineage>
</organism>
<dbReference type="SUPFAM" id="SSF55826">
    <property type="entry name" value="YbaK/ProRS associated domain"/>
    <property type="match status" value="1"/>
</dbReference>
<keyword evidence="2 4" id="KW-0648">Protein biosynthesis</keyword>
<gene>
    <name evidence="6" type="ORF">B0H98_101571</name>
</gene>
<dbReference type="CDD" id="cd00002">
    <property type="entry name" value="YbaK_deacylase"/>
    <property type="match status" value="1"/>
</dbReference>
<dbReference type="AlphaFoldDB" id="A0A2T0V8X6"/>
<dbReference type="Pfam" id="PF04073">
    <property type="entry name" value="tRNA_edit"/>
    <property type="match status" value="1"/>
</dbReference>
<evidence type="ECO:0000313" key="6">
    <source>
        <dbReference type="EMBL" id="PRY66577.1"/>
    </source>
</evidence>
<name>A0A2T0V8X6_9GAMM</name>
<comment type="similarity">
    <text evidence="1 4">Belongs to the prolyl-tRNA editing family. YbaK/EbsC subfamily.</text>
</comment>
<evidence type="ECO:0000313" key="7">
    <source>
        <dbReference type="Proteomes" id="UP000237647"/>
    </source>
</evidence>
<protein>
    <recommendedName>
        <fullName evidence="4">Cys-tRNA(Pro)/Cys-tRNA(Cys) deacylase</fullName>
        <ecNumber evidence="4">4.2.-.-</ecNumber>
    </recommendedName>
</protein>
<dbReference type="NCBIfam" id="TIGR00011">
    <property type="entry name" value="YbaK_EbsC"/>
    <property type="match status" value="1"/>
</dbReference>
<dbReference type="EC" id="4.2.-.-" evidence="4"/>
<keyword evidence="3 4" id="KW-0456">Lyase</keyword>
<dbReference type="Gene3D" id="3.90.960.10">
    <property type="entry name" value="YbaK/aminoacyl-tRNA synthetase-associated domain"/>
    <property type="match status" value="1"/>
</dbReference>
<evidence type="ECO:0000256" key="1">
    <source>
        <dbReference type="ARBA" id="ARBA00009798"/>
    </source>
</evidence>